<comment type="caution">
    <text evidence="14">The sequence shown here is derived from an EMBL/GenBank/DDBJ whole genome shotgun (WGS) entry which is preliminary data.</text>
</comment>
<evidence type="ECO:0000256" key="10">
    <source>
        <dbReference type="ARBA" id="ARBA00048743"/>
    </source>
</evidence>
<evidence type="ECO:0000256" key="6">
    <source>
        <dbReference type="ARBA" id="ARBA00022741"/>
    </source>
</evidence>
<evidence type="ECO:0000256" key="9">
    <source>
        <dbReference type="ARBA" id="ARBA00029962"/>
    </source>
</evidence>
<dbReference type="NCBIfam" id="TIGR00041">
    <property type="entry name" value="DTMP_kinase"/>
    <property type="match status" value="1"/>
</dbReference>
<keyword evidence="4 12" id="KW-0808">Transferase</keyword>
<dbReference type="EC" id="2.7.4.9" evidence="2 12"/>
<evidence type="ECO:0000256" key="3">
    <source>
        <dbReference type="ARBA" id="ARBA00017144"/>
    </source>
</evidence>
<keyword evidence="6 12" id="KW-0547">Nucleotide-binding</keyword>
<dbReference type="SUPFAM" id="SSF52540">
    <property type="entry name" value="P-loop containing nucleoside triphosphate hydrolases"/>
    <property type="match status" value="1"/>
</dbReference>
<dbReference type="FunFam" id="3.40.50.300:FF:000225">
    <property type="entry name" value="Thymidylate kinase"/>
    <property type="match status" value="1"/>
</dbReference>
<dbReference type="InterPro" id="IPR039430">
    <property type="entry name" value="Thymidylate_kin-like_dom"/>
</dbReference>
<evidence type="ECO:0000256" key="11">
    <source>
        <dbReference type="ARBA" id="ARBA00057735"/>
    </source>
</evidence>
<dbReference type="RefSeq" id="WP_183265414.1">
    <property type="nucleotide sequence ID" value="NZ_JACHFJ010000002.1"/>
</dbReference>
<evidence type="ECO:0000313" key="14">
    <source>
        <dbReference type="EMBL" id="MBB5372392.1"/>
    </source>
</evidence>
<evidence type="ECO:0000256" key="2">
    <source>
        <dbReference type="ARBA" id="ARBA00012980"/>
    </source>
</evidence>
<dbReference type="InterPro" id="IPR018094">
    <property type="entry name" value="Thymidylate_kinase"/>
</dbReference>
<dbReference type="Gene3D" id="3.40.50.300">
    <property type="entry name" value="P-loop containing nucleotide triphosphate hydrolases"/>
    <property type="match status" value="1"/>
</dbReference>
<evidence type="ECO:0000256" key="4">
    <source>
        <dbReference type="ARBA" id="ARBA00022679"/>
    </source>
</evidence>
<dbReference type="AlphaFoldDB" id="A0A840VQ15"/>
<sequence>MNRYPGLFITLEGGEGAGKSTAAKGLAELLRAEGHEVLATREPGGTKGAEAIRALLLGTETPLHPLAQTMLHFAARADHVETVLRPALERGAIVICDRFYDSTMAYQGYAQGVGVEVVDSLIRLIDLVPDLSFFLRVSEDVAKARLVTRAGATDRYESMGEDFTAKLMRGFEAIAAKEPGRCLWVNSSGTPKEVVAQLRQLIAERAGR</sequence>
<proteinExistence type="inferred from homology"/>
<evidence type="ECO:0000256" key="1">
    <source>
        <dbReference type="ARBA" id="ARBA00009776"/>
    </source>
</evidence>
<evidence type="ECO:0000256" key="7">
    <source>
        <dbReference type="ARBA" id="ARBA00022777"/>
    </source>
</evidence>
<dbReference type="InterPro" id="IPR018095">
    <property type="entry name" value="Thymidylate_kin_CS"/>
</dbReference>
<dbReference type="PANTHER" id="PTHR10344:SF4">
    <property type="entry name" value="UMP-CMP KINASE 2, MITOCHONDRIAL"/>
    <property type="match status" value="1"/>
</dbReference>
<dbReference type="HAMAP" id="MF_00165">
    <property type="entry name" value="Thymidylate_kinase"/>
    <property type="match status" value="1"/>
</dbReference>
<dbReference type="GO" id="GO:0005829">
    <property type="term" value="C:cytosol"/>
    <property type="evidence" value="ECO:0007669"/>
    <property type="project" value="TreeGrafter"/>
</dbReference>
<evidence type="ECO:0000256" key="12">
    <source>
        <dbReference type="HAMAP-Rule" id="MF_00165"/>
    </source>
</evidence>
<evidence type="ECO:0000259" key="13">
    <source>
        <dbReference type="Pfam" id="PF02223"/>
    </source>
</evidence>
<feature type="binding site" evidence="12">
    <location>
        <begin position="13"/>
        <end position="20"/>
    </location>
    <ligand>
        <name>ATP</name>
        <dbReference type="ChEBI" id="CHEBI:30616"/>
    </ligand>
</feature>
<dbReference type="GO" id="GO:0005524">
    <property type="term" value="F:ATP binding"/>
    <property type="evidence" value="ECO:0007669"/>
    <property type="project" value="UniProtKB-UniRule"/>
</dbReference>
<keyword evidence="5 12" id="KW-0545">Nucleotide biosynthesis</keyword>
<keyword evidence="8 12" id="KW-0067">ATP-binding</keyword>
<evidence type="ECO:0000256" key="8">
    <source>
        <dbReference type="ARBA" id="ARBA00022840"/>
    </source>
</evidence>
<accession>A0A840VQ15</accession>
<feature type="domain" description="Thymidylate kinase-like" evidence="13">
    <location>
        <begin position="11"/>
        <end position="197"/>
    </location>
</feature>
<dbReference type="GO" id="GO:0006233">
    <property type="term" value="P:dTDP biosynthetic process"/>
    <property type="evidence" value="ECO:0007669"/>
    <property type="project" value="InterPro"/>
</dbReference>
<gene>
    <name evidence="12" type="primary">tmk</name>
    <name evidence="14" type="ORF">HNP71_000630</name>
</gene>
<comment type="catalytic activity">
    <reaction evidence="10 12">
        <text>dTMP + ATP = dTDP + ADP</text>
        <dbReference type="Rhea" id="RHEA:13517"/>
        <dbReference type="ChEBI" id="CHEBI:30616"/>
        <dbReference type="ChEBI" id="CHEBI:58369"/>
        <dbReference type="ChEBI" id="CHEBI:63528"/>
        <dbReference type="ChEBI" id="CHEBI:456216"/>
        <dbReference type="EC" id="2.7.4.9"/>
    </reaction>
</comment>
<evidence type="ECO:0000256" key="5">
    <source>
        <dbReference type="ARBA" id="ARBA00022727"/>
    </source>
</evidence>
<dbReference type="EMBL" id="JACHFJ010000002">
    <property type="protein sequence ID" value="MBB5372392.1"/>
    <property type="molecule type" value="Genomic_DNA"/>
</dbReference>
<dbReference type="PROSITE" id="PS01331">
    <property type="entry name" value="THYMIDYLATE_KINASE"/>
    <property type="match status" value="1"/>
</dbReference>
<keyword evidence="7 12" id="KW-0418">Kinase</keyword>
<dbReference type="GO" id="GO:0004798">
    <property type="term" value="F:dTMP kinase activity"/>
    <property type="evidence" value="ECO:0007669"/>
    <property type="project" value="UniProtKB-UniRule"/>
</dbReference>
<dbReference type="Proteomes" id="UP000553706">
    <property type="component" value="Unassembled WGS sequence"/>
</dbReference>
<dbReference type="Pfam" id="PF02223">
    <property type="entry name" value="Thymidylate_kin"/>
    <property type="match status" value="1"/>
</dbReference>
<comment type="similarity">
    <text evidence="1 12">Belongs to the thymidylate kinase family.</text>
</comment>
<name>A0A840VQ15_9PROT</name>
<dbReference type="GO" id="GO:0006227">
    <property type="term" value="P:dUDP biosynthetic process"/>
    <property type="evidence" value="ECO:0007669"/>
    <property type="project" value="TreeGrafter"/>
</dbReference>
<comment type="function">
    <text evidence="11 12">Phosphorylation of dTMP to form dTDP in both de novo and salvage pathways of dTTP synthesis.</text>
</comment>
<reference evidence="14 15" key="1">
    <citation type="submission" date="2020-08" db="EMBL/GenBank/DDBJ databases">
        <title>Genomic Encyclopedia of Type Strains, Phase IV (KMG-IV): sequencing the most valuable type-strain genomes for metagenomic binning, comparative biology and taxonomic classification.</title>
        <authorList>
            <person name="Goeker M."/>
        </authorList>
    </citation>
    <scope>NUCLEOTIDE SEQUENCE [LARGE SCALE GENOMIC DNA]</scope>
    <source>
        <strain evidence="14 15">DSM 27026</strain>
    </source>
</reference>
<organism evidence="14 15">
    <name type="scientific">Acidocella aromatica</name>
    <dbReference type="NCBI Taxonomy" id="1303579"/>
    <lineage>
        <taxon>Bacteria</taxon>
        <taxon>Pseudomonadati</taxon>
        <taxon>Pseudomonadota</taxon>
        <taxon>Alphaproteobacteria</taxon>
        <taxon>Acetobacterales</taxon>
        <taxon>Acidocellaceae</taxon>
        <taxon>Acidocella</taxon>
    </lineage>
</organism>
<dbReference type="CDD" id="cd01672">
    <property type="entry name" value="TMPK"/>
    <property type="match status" value="1"/>
</dbReference>
<evidence type="ECO:0000313" key="15">
    <source>
        <dbReference type="Proteomes" id="UP000553706"/>
    </source>
</evidence>
<protein>
    <recommendedName>
        <fullName evidence="3 12">Thymidylate kinase</fullName>
        <ecNumber evidence="2 12">2.7.4.9</ecNumber>
    </recommendedName>
    <alternativeName>
        <fullName evidence="9 12">dTMP kinase</fullName>
    </alternativeName>
</protein>
<dbReference type="InterPro" id="IPR027417">
    <property type="entry name" value="P-loop_NTPase"/>
</dbReference>
<dbReference type="PANTHER" id="PTHR10344">
    <property type="entry name" value="THYMIDYLATE KINASE"/>
    <property type="match status" value="1"/>
</dbReference>
<dbReference type="GO" id="GO:0006235">
    <property type="term" value="P:dTTP biosynthetic process"/>
    <property type="evidence" value="ECO:0007669"/>
    <property type="project" value="UniProtKB-UniRule"/>
</dbReference>
<keyword evidence="15" id="KW-1185">Reference proteome</keyword>